<sequence>MSRPTRSGTPRPSSGSSSAPASTGPGHPGPCRAVLVLPPHRAGRPLRARRRDRGRRPRRSAHPAAPDHRHGDRCGPGRSRGFCTGPGAQHRSRPDHRHARPLLRQRPPSPTTGACSSQRPSSISGGRCAAWCDRVSRADGHVRDTGVRAGLEACRLCVQVRDAGRSPETFLESTLKDCRFGLVIQPFDPCSTAGDPASETSS</sequence>
<dbReference type="AlphaFoldDB" id="B8IWH5"/>
<dbReference type="Proteomes" id="UP000008207">
    <property type="component" value="Plasmid pMNOD01"/>
</dbReference>
<keyword evidence="2" id="KW-0614">Plasmid</keyword>
<dbReference type="KEGG" id="mno:Mnod_8707"/>
<reference evidence="3" key="1">
    <citation type="submission" date="2009-01" db="EMBL/GenBank/DDBJ databases">
        <title>Complete sequence of plasmid 1 of Methylobacterium nodulans ORS 2060.</title>
        <authorList>
            <consortium name="US DOE Joint Genome Institute"/>
            <person name="Lucas S."/>
            <person name="Copeland A."/>
            <person name="Lapidus A."/>
            <person name="Glavina del Rio T."/>
            <person name="Dalin E."/>
            <person name="Tice H."/>
            <person name="Bruce D."/>
            <person name="Goodwin L."/>
            <person name="Pitluck S."/>
            <person name="Sims D."/>
            <person name="Brettin T."/>
            <person name="Detter J.C."/>
            <person name="Han C."/>
            <person name="Larimer F."/>
            <person name="Land M."/>
            <person name="Hauser L."/>
            <person name="Kyrpides N."/>
            <person name="Ivanova N."/>
            <person name="Marx C.J."/>
            <person name="Richardson P."/>
        </authorList>
    </citation>
    <scope>NUCLEOTIDE SEQUENCE [LARGE SCALE GENOMIC DNA]</scope>
    <source>
        <strain evidence="3">LMG 21967 / CNCM I-2342 / ORS 2060</strain>
        <plasmid evidence="3">Plasmid pMNOD01</plasmid>
    </source>
</reference>
<feature type="compositionally biased region" description="Basic residues" evidence="1">
    <location>
        <begin position="41"/>
        <end position="61"/>
    </location>
</feature>
<evidence type="ECO:0000256" key="1">
    <source>
        <dbReference type="SAM" id="MobiDB-lite"/>
    </source>
</evidence>
<dbReference type="EMBL" id="CP001350">
    <property type="protein sequence ID" value="ACL62765.1"/>
    <property type="molecule type" value="Genomic_DNA"/>
</dbReference>
<feature type="compositionally biased region" description="Basic and acidic residues" evidence="1">
    <location>
        <begin position="65"/>
        <end position="75"/>
    </location>
</feature>
<dbReference type="HOGENOM" id="CLU_1353337_0_0_5"/>
<accession>B8IWH5</accession>
<name>B8IWH5_METNO</name>
<feature type="region of interest" description="Disordered" evidence="1">
    <location>
        <begin position="1"/>
        <end position="126"/>
    </location>
</feature>
<feature type="compositionally biased region" description="Low complexity" evidence="1">
    <location>
        <begin position="1"/>
        <end position="25"/>
    </location>
</feature>
<protein>
    <submittedName>
        <fullName evidence="2">Uncharacterized protein</fullName>
    </submittedName>
</protein>
<feature type="compositionally biased region" description="Polar residues" evidence="1">
    <location>
        <begin position="111"/>
        <end position="124"/>
    </location>
</feature>
<gene>
    <name evidence="2" type="ordered locus">Mnod_8707</name>
</gene>
<proteinExistence type="predicted"/>
<geneLocation type="plasmid" evidence="2 3">
    <name>pMNOD01</name>
</geneLocation>
<organism evidence="2 3">
    <name type="scientific">Methylobacterium nodulans (strain LMG 21967 / CNCM I-2342 / ORS 2060)</name>
    <dbReference type="NCBI Taxonomy" id="460265"/>
    <lineage>
        <taxon>Bacteria</taxon>
        <taxon>Pseudomonadati</taxon>
        <taxon>Pseudomonadota</taxon>
        <taxon>Alphaproteobacteria</taxon>
        <taxon>Hyphomicrobiales</taxon>
        <taxon>Methylobacteriaceae</taxon>
        <taxon>Methylobacterium</taxon>
    </lineage>
</organism>
<evidence type="ECO:0000313" key="3">
    <source>
        <dbReference type="Proteomes" id="UP000008207"/>
    </source>
</evidence>
<feature type="compositionally biased region" description="Basic residues" evidence="1">
    <location>
        <begin position="90"/>
        <end position="103"/>
    </location>
</feature>
<keyword evidence="3" id="KW-1185">Reference proteome</keyword>
<evidence type="ECO:0000313" key="2">
    <source>
        <dbReference type="EMBL" id="ACL62765.1"/>
    </source>
</evidence>